<protein>
    <submittedName>
        <fullName evidence="6">LOW QUALITY PROTEIN: nuclear pore complex protein Nup205</fullName>
    </submittedName>
</protein>
<evidence type="ECO:0000256" key="2">
    <source>
        <dbReference type="ARBA" id="ARBA00005892"/>
    </source>
</evidence>
<dbReference type="Pfam" id="PF11894">
    <property type="entry name" value="Nup192"/>
    <property type="match status" value="1"/>
</dbReference>
<comment type="similarity">
    <text evidence="2">Belongs to the NUP186/NUP192/NUP205 family.</text>
</comment>
<organism evidence="5 6">
    <name type="scientific">Trichoplusia ni</name>
    <name type="common">Cabbage looper</name>
    <dbReference type="NCBI Taxonomy" id="7111"/>
    <lineage>
        <taxon>Eukaryota</taxon>
        <taxon>Metazoa</taxon>
        <taxon>Ecdysozoa</taxon>
        <taxon>Arthropoda</taxon>
        <taxon>Hexapoda</taxon>
        <taxon>Insecta</taxon>
        <taxon>Pterygota</taxon>
        <taxon>Neoptera</taxon>
        <taxon>Endopterygota</taxon>
        <taxon>Lepidoptera</taxon>
        <taxon>Glossata</taxon>
        <taxon>Ditrysia</taxon>
        <taxon>Noctuoidea</taxon>
        <taxon>Noctuidae</taxon>
        <taxon>Plusiinae</taxon>
        <taxon>Trichoplusia</taxon>
    </lineage>
</organism>
<dbReference type="PANTHER" id="PTHR31344">
    <property type="entry name" value="NUCLEAR PORE COMPLEX PROTEIN NUP205"/>
    <property type="match status" value="1"/>
</dbReference>
<dbReference type="FunCoup" id="A0A7E5VGK5">
    <property type="interactions" value="1896"/>
</dbReference>
<reference evidence="6" key="1">
    <citation type="submission" date="2025-08" db="UniProtKB">
        <authorList>
            <consortium name="RefSeq"/>
        </authorList>
    </citation>
    <scope>IDENTIFICATION</scope>
</reference>
<gene>
    <name evidence="6" type="primary">LOC113493667</name>
</gene>
<dbReference type="CTD" id="23165"/>
<keyword evidence="5" id="KW-1185">Reference proteome</keyword>
<accession>A0A7E5VGK5</accession>
<dbReference type="OrthoDB" id="2019644at2759"/>
<dbReference type="InterPro" id="IPR021827">
    <property type="entry name" value="Nup186/Nup192/Nup205"/>
</dbReference>
<dbReference type="KEGG" id="tnl:113493667"/>
<proteinExistence type="inferred from homology"/>
<dbReference type="RefSeq" id="XP_026727443.1">
    <property type="nucleotide sequence ID" value="XM_026871642.1"/>
</dbReference>
<name>A0A7E5VGK5_TRINI</name>
<dbReference type="InParanoid" id="A0A7E5VGK5"/>
<evidence type="ECO:0000256" key="4">
    <source>
        <dbReference type="ARBA" id="ARBA00023242"/>
    </source>
</evidence>
<dbReference type="Proteomes" id="UP000322000">
    <property type="component" value="Chromosome 5"/>
</dbReference>
<evidence type="ECO:0000256" key="3">
    <source>
        <dbReference type="ARBA" id="ARBA00022448"/>
    </source>
</evidence>
<dbReference type="PANTHER" id="PTHR31344:SF0">
    <property type="entry name" value="NUCLEAR PORE COMPLEX PROTEIN NUP205"/>
    <property type="match status" value="1"/>
</dbReference>
<dbReference type="GO" id="GO:0006999">
    <property type="term" value="P:nuclear pore organization"/>
    <property type="evidence" value="ECO:0007669"/>
    <property type="project" value="TreeGrafter"/>
</dbReference>
<evidence type="ECO:0000313" key="6">
    <source>
        <dbReference type="RefSeq" id="XP_026727443.1"/>
    </source>
</evidence>
<keyword evidence="3" id="KW-0813">Transport</keyword>
<dbReference type="GO" id="GO:0044611">
    <property type="term" value="C:nuclear pore inner ring"/>
    <property type="evidence" value="ECO:0007669"/>
    <property type="project" value="TreeGrafter"/>
</dbReference>
<sequence length="1889" mass="206580">MDINEGTTTDDLWTPFKELVSVVEGYLAHEGKGAPYAVHTFESVLRRHKQTFLALFKNPAKNPSVRDEIRRGVTEGVTLPSVGRILLSKELVDEAIILSDMYNVSEYLALELLHTAQRQAPRHPGLPRGLVAVLLYYDGRRALVQALKELVMARDGVCWSINAREEIVSYVSRYVEQLISDGLLGNALDALRRFTMDSEMELLQNNRALPPARHHVTLVNTIDTTRKLLAGVVFAASAQRGLSRDILLRVIAEQSSSPTLGPTGALDEISLGLQMALLYALDLSVLHRREDGEELAKKLPLIQEPELISVLLETLSPAGPDRGAGVRALCRLALGLALAALKRAPQSLLRRAAANKCDLLDQDEMLVDAAIDGKVFEYLDEAILSTEFVCKEEYYQRRIHTLITDFIVLMHSKLMEMRVKADEAARAVQMYTSEGLTPPAGAGASRTRLDALLRCVERLYASDPLGLRHDYWQACATHQHPHQHTHRSGGRAATLYKFVRLSGEVVCGALLAAYLRALASLAVPRHTWALLAKRDALSAYHLLTALARYHSTLRADPAPFSEHAHAAALGASAILTPAARPGKLLVRQEEVEALIAALRLIASVAREDHAACAAICENLQWDAVNCMFGLICCHIPLQLKAELCVTLAALGGTAGTAARVWAALEAARLLPPGERRGLAAELLEVECRLEEYPLSRAFLQLLLALGEAAPLPRALGAGARVPGLDPYVEHALLRLALPAPHRPYAKPAEKWQVLSLCFRLFALWLDQYEPSPSDFPPVGREPDTNPPPGFRLLLQMHTKSEFLRLLLTSLDEAQESLDRQPAPAKTYVEQSLVSILQLLERALALERPLTTAAADAGRSVLIVPLSKLILAPEGPGSTCRLVTCCRVLQHVGRQPHAAARAVALLLRALAAPAAARQLLAGITHRHALAAEIRYGFVECLEAEEWSEPVVESEAGANGVNERGSGAGSGGAVRQAKEGVLLLLHQVLPTAPPNLAHFLLGYNLNDDVSRTSLSEAGAGGHPRTCLHSILDILEQHIADHNNTHREANNLVESCYRLVYWLCARPNTSAPILRFLRTRDYFLSRHVKATIDLKSASVVSLSARSWLLRACACEAGAAAAGRQHAALSALLTALTHTAHHPTQEWEWCLLRRTLEELPVSVAAAPEPRWDLFQPQQLRQAIASCDLPTGLGGKRISVSRVHALLTRELAALHATAPQRNLVATEIQKVLDYVTEVNRQRNLAATLTHYYDSWRQLTEILFCVAPHDVLSLESRKNLLLNILQDLLNKIPPAEVLPQLGNLASGTVLLLLVNLRHCFILQKRDSNQKSTEFEMSFFGPTNQIMQTNSLTLKFILHKILSWILVSGGSTQKMRVNLYGALLNYLNIVNLKSSAADPEDESMANTYVSRLDSSKARPSREESALKSMVIDVISDFGENLCSIVCGDCIGGGHDVCRMVALACLDTLIEINPRTDWMNTLTNQGYLRSLIDSLLQDDEGLKETLEPNPKSLRVLYVYESKLGLLIKLAGTRAGAETLLAQGALGCLAALSALAAHPDIHTGYGARSDTDFVPSVANRFRQILVPALALCDALLTTLGPQNHSCVLHVTHALLSHVECIDAVLRAAHPNSPVELLIEVEAITSVISRASSREVLSGEPAATRVRWLMLALLARFHRPSQDLPDQNQTNLLYYKIVCNLLTYARHIMCDSEGRAIPGAGVESGAVGRLLALLQHLVRAHHHHDKLLATIRHQLQNLPTMSLDDMRKLVPGERVAGAAGGVRARGGGAAAARGRARAARAAAAHALSAALHLLWAHASLLLHHAPHLHGNMPRYTHTVSRGGAGPDEVPELRKELIAAFNDRFTEQLLDTAKNQAQVQRSFLEILVKDIKSMIQFSPL</sequence>
<keyword evidence="4" id="KW-0539">Nucleus</keyword>
<dbReference type="GeneID" id="113493667"/>
<evidence type="ECO:0000256" key="1">
    <source>
        <dbReference type="ARBA" id="ARBA00004123"/>
    </source>
</evidence>
<comment type="subcellular location">
    <subcellularLocation>
        <location evidence="1">Nucleus</location>
    </subcellularLocation>
</comment>
<evidence type="ECO:0000313" key="5">
    <source>
        <dbReference type="Proteomes" id="UP000322000"/>
    </source>
</evidence>
<dbReference type="GO" id="GO:0017056">
    <property type="term" value="F:structural constituent of nuclear pore"/>
    <property type="evidence" value="ECO:0007669"/>
    <property type="project" value="TreeGrafter"/>
</dbReference>